<organism evidence="2 3">
    <name type="scientific">Methylobacterium tardum</name>
    <dbReference type="NCBI Taxonomy" id="374432"/>
    <lineage>
        <taxon>Bacteria</taxon>
        <taxon>Pseudomonadati</taxon>
        <taxon>Pseudomonadota</taxon>
        <taxon>Alphaproteobacteria</taxon>
        <taxon>Hyphomicrobiales</taxon>
        <taxon>Methylobacteriaceae</taxon>
        <taxon>Methylobacterium</taxon>
    </lineage>
</organism>
<accession>A0AA37TD92</accession>
<gene>
    <name evidence="2" type="ORF">GCM10007890_11060</name>
</gene>
<reference evidence="3" key="1">
    <citation type="journal article" date="2019" name="Int. J. Syst. Evol. Microbiol.">
        <title>The Global Catalogue of Microorganisms (GCM) 10K type strain sequencing project: providing services to taxonomists for standard genome sequencing and annotation.</title>
        <authorList>
            <consortium name="The Broad Institute Genomics Platform"/>
            <consortium name="The Broad Institute Genome Sequencing Center for Infectious Disease"/>
            <person name="Wu L."/>
            <person name="Ma J."/>
        </authorList>
    </citation>
    <scope>NUCLEOTIDE SEQUENCE [LARGE SCALE GENOMIC DNA]</scope>
    <source>
        <strain evidence="3">NBRC 103632</strain>
    </source>
</reference>
<evidence type="ECO:0000313" key="2">
    <source>
        <dbReference type="EMBL" id="GLS69094.1"/>
    </source>
</evidence>
<dbReference type="EMBL" id="BSPL01000010">
    <property type="protein sequence ID" value="GLS69094.1"/>
    <property type="molecule type" value="Genomic_DNA"/>
</dbReference>
<sequence length="89" mass="10130">MADEEERGMARYRFHCTNGLECVFDARGTEVRAASRLITRARKVAADVRQSLANRTDWSEWRVSVHDLSGRRVLVQPFEPAADRIKVAA</sequence>
<keyword evidence="3" id="KW-1185">Reference proteome</keyword>
<comment type="caution">
    <text evidence="2">The sequence shown here is derived from an EMBL/GenBank/DDBJ whole genome shotgun (WGS) entry which is preliminary data.</text>
</comment>
<name>A0AA37TD92_9HYPH</name>
<dbReference type="Pfam" id="PF21834">
    <property type="entry name" value="DUF6894"/>
    <property type="match status" value="1"/>
</dbReference>
<feature type="domain" description="DUF6894" evidence="1">
    <location>
        <begin position="11"/>
        <end position="78"/>
    </location>
</feature>
<dbReference type="AlphaFoldDB" id="A0AA37TD92"/>
<evidence type="ECO:0000313" key="3">
    <source>
        <dbReference type="Proteomes" id="UP001157440"/>
    </source>
</evidence>
<dbReference type="InterPro" id="IPR054189">
    <property type="entry name" value="DUF6894"/>
</dbReference>
<evidence type="ECO:0000259" key="1">
    <source>
        <dbReference type="Pfam" id="PF21834"/>
    </source>
</evidence>
<dbReference type="Proteomes" id="UP001157440">
    <property type="component" value="Unassembled WGS sequence"/>
</dbReference>
<proteinExistence type="predicted"/>
<protein>
    <recommendedName>
        <fullName evidence="1">DUF6894 domain-containing protein</fullName>
    </recommendedName>
</protein>